<dbReference type="RefSeq" id="WP_070116976.1">
    <property type="nucleotide sequence ID" value="NZ_MASR01000001.1"/>
</dbReference>
<dbReference type="Proteomes" id="UP000175669">
    <property type="component" value="Unassembled WGS sequence"/>
</dbReference>
<comment type="function">
    <text evidence="3">Catalyzes the conversion of S-adenosyl-L-methionine (SAM) to carboxy-S-adenosyl-L-methionine (Cx-SAM).</text>
</comment>
<evidence type="ECO:0000256" key="4">
    <source>
        <dbReference type="PIRSR" id="PIRSR006325-1"/>
    </source>
</evidence>
<dbReference type="PANTHER" id="PTHR43861:SF2">
    <property type="entry name" value="CARBOXY-S-ADENOSYL-L-METHIONINE SYNTHASE"/>
    <property type="match status" value="1"/>
</dbReference>
<organism evidence="6 7">
    <name type="scientific">Pseudohongiella acticola</name>
    <dbReference type="NCBI Taxonomy" id="1524254"/>
    <lineage>
        <taxon>Bacteria</taxon>
        <taxon>Pseudomonadati</taxon>
        <taxon>Pseudomonadota</taxon>
        <taxon>Gammaproteobacteria</taxon>
        <taxon>Pseudomonadales</taxon>
        <taxon>Pseudohongiellaceae</taxon>
        <taxon>Pseudohongiella</taxon>
    </lineage>
</organism>
<comment type="catalytic activity">
    <reaction evidence="3">
        <text>prephenate + S-adenosyl-L-methionine = carboxy-S-adenosyl-L-methionine + 3-phenylpyruvate + H2O</text>
        <dbReference type="Rhea" id="RHEA:51692"/>
        <dbReference type="ChEBI" id="CHEBI:15377"/>
        <dbReference type="ChEBI" id="CHEBI:18005"/>
        <dbReference type="ChEBI" id="CHEBI:29934"/>
        <dbReference type="ChEBI" id="CHEBI:59789"/>
        <dbReference type="ChEBI" id="CHEBI:134278"/>
    </reaction>
</comment>
<accession>A0A1E8CLN2</accession>
<feature type="domain" description="Methyltransferase" evidence="5">
    <location>
        <begin position="65"/>
        <end position="162"/>
    </location>
</feature>
<dbReference type="Gene3D" id="3.40.50.150">
    <property type="entry name" value="Vaccinia Virus protein VP39"/>
    <property type="match status" value="1"/>
</dbReference>
<dbReference type="CDD" id="cd02440">
    <property type="entry name" value="AdoMet_MTases"/>
    <property type="match status" value="1"/>
</dbReference>
<dbReference type="GO" id="GO:1904047">
    <property type="term" value="F:S-adenosyl-L-methionine binding"/>
    <property type="evidence" value="ECO:0007669"/>
    <property type="project" value="UniProtKB-UniRule"/>
</dbReference>
<dbReference type="AlphaFoldDB" id="A0A1E8CLN2"/>
<feature type="binding site" evidence="3">
    <location>
        <position position="203"/>
    </location>
    <ligand>
        <name>S-adenosyl-L-methionine</name>
        <dbReference type="ChEBI" id="CHEBI:59789"/>
    </ligand>
</feature>
<feature type="binding site" evidence="3 4">
    <location>
        <begin position="92"/>
        <end position="93"/>
    </location>
    <ligand>
        <name>S-adenosyl-L-methionine</name>
        <dbReference type="ChEBI" id="CHEBI:59789"/>
    </ligand>
</feature>
<evidence type="ECO:0000313" key="7">
    <source>
        <dbReference type="Proteomes" id="UP000175669"/>
    </source>
</evidence>
<proteinExistence type="inferred from homology"/>
<name>A0A1E8CLN2_9GAMM</name>
<keyword evidence="2 3" id="KW-0949">S-adenosyl-L-methionine</keyword>
<reference evidence="7" key="1">
    <citation type="submission" date="2016-07" db="EMBL/GenBank/DDBJ databases">
        <authorList>
            <person name="Florea S."/>
            <person name="Webb J.S."/>
            <person name="Jaromczyk J."/>
            <person name="Schardl C.L."/>
        </authorList>
    </citation>
    <scope>NUCLEOTIDE SEQUENCE [LARGE SCALE GENOMIC DNA]</scope>
    <source>
        <strain evidence="7">KCTC 42131</strain>
    </source>
</reference>
<dbReference type="HAMAP" id="MF_01589">
    <property type="entry name" value="Cx_SAM_synthase"/>
    <property type="match status" value="1"/>
</dbReference>
<feature type="binding site" evidence="3 4">
    <location>
        <position position="136"/>
    </location>
    <ligand>
        <name>S-adenosyl-L-methionine</name>
        <dbReference type="ChEBI" id="CHEBI:59789"/>
    </ligand>
</feature>
<dbReference type="OrthoDB" id="9779941at2"/>
<comment type="subunit">
    <text evidence="3">Homodimer.</text>
</comment>
<protein>
    <recommendedName>
        <fullName evidence="3">Carboxy-S-adenosyl-L-methionine synthase</fullName>
        <shortName evidence="3">Cx-SAM synthase</shortName>
        <ecNumber evidence="3">2.1.3.-</ecNumber>
    </recommendedName>
</protein>
<dbReference type="GO" id="GO:0016743">
    <property type="term" value="F:carboxyl- or carbamoyltransferase activity"/>
    <property type="evidence" value="ECO:0007669"/>
    <property type="project" value="UniProtKB-UniRule"/>
</dbReference>
<dbReference type="Pfam" id="PF13649">
    <property type="entry name" value="Methyltransf_25"/>
    <property type="match status" value="1"/>
</dbReference>
<keyword evidence="1 3" id="KW-0808">Transferase</keyword>
<evidence type="ECO:0000256" key="1">
    <source>
        <dbReference type="ARBA" id="ARBA00022679"/>
    </source>
</evidence>
<dbReference type="EMBL" id="MASR01000001">
    <property type="protein sequence ID" value="OFE13205.1"/>
    <property type="molecule type" value="Genomic_DNA"/>
</dbReference>
<gene>
    <name evidence="3" type="primary">cmoA</name>
    <name evidence="6" type="ORF">PHACT_08680</name>
</gene>
<dbReference type="PIRSF" id="PIRSF006325">
    <property type="entry name" value="MeTrfase_bac"/>
    <property type="match status" value="1"/>
</dbReference>
<dbReference type="SUPFAM" id="SSF53335">
    <property type="entry name" value="S-adenosyl-L-methionine-dependent methyltransferases"/>
    <property type="match status" value="1"/>
</dbReference>
<comment type="caution">
    <text evidence="6">The sequence shown here is derived from an EMBL/GenBank/DDBJ whole genome shotgun (WGS) entry which is preliminary data.</text>
</comment>
<feature type="binding site" evidence="3 4">
    <location>
        <begin position="67"/>
        <end position="69"/>
    </location>
    <ligand>
        <name>S-adenosyl-L-methionine</name>
        <dbReference type="ChEBI" id="CHEBI:59789"/>
    </ligand>
</feature>
<evidence type="ECO:0000259" key="5">
    <source>
        <dbReference type="Pfam" id="PF13649"/>
    </source>
</evidence>
<sequence>MTGSGKQHDNIFASPQAKSDFVFDEKVAAVFTDMINRSVPGYATILSMIGVLSARYCTPGSNMYDLGCSLGGASLAMAHQIPHQDYRLFAIDNSPAMVGRLSNTLAEPDSAGLPVTVLCEDVCTTDISNASVVVLNFTLQFIAPARRAALIQRISDGLRPGGILILSEKIRFPAPSLNELFIDLYHEFKMARGYSELEVSQKRAALENVLIPETINDHKQRFQDAGFQSCDVWFQCFNFASMVAVR</sequence>
<dbReference type="PANTHER" id="PTHR43861">
    <property type="entry name" value="TRANS-ACONITATE 2-METHYLTRANSFERASE-RELATED"/>
    <property type="match status" value="1"/>
</dbReference>
<comment type="similarity">
    <text evidence="3">Belongs to the class I-like SAM-binding methyltransferase superfamily. Cx-SAM synthase family.</text>
</comment>
<dbReference type="InterPro" id="IPR029063">
    <property type="entry name" value="SAM-dependent_MTases_sf"/>
</dbReference>
<evidence type="ECO:0000256" key="2">
    <source>
        <dbReference type="ARBA" id="ARBA00022691"/>
    </source>
</evidence>
<dbReference type="EC" id="2.1.3.-" evidence="3"/>
<keyword evidence="7" id="KW-1185">Reference proteome</keyword>
<feature type="binding site" evidence="3">
    <location>
        <begin position="121"/>
        <end position="122"/>
    </location>
    <ligand>
        <name>S-adenosyl-L-methionine</name>
        <dbReference type="ChEBI" id="CHEBI:59789"/>
    </ligand>
</feature>
<dbReference type="STRING" id="1524254.PHACT_08680"/>
<evidence type="ECO:0000313" key="6">
    <source>
        <dbReference type="EMBL" id="OFE13205.1"/>
    </source>
</evidence>
<dbReference type="InterPro" id="IPR005271">
    <property type="entry name" value="CmoA"/>
</dbReference>
<evidence type="ECO:0000256" key="3">
    <source>
        <dbReference type="HAMAP-Rule" id="MF_01589"/>
    </source>
</evidence>
<feature type="binding site" evidence="3 4">
    <location>
        <position position="42"/>
    </location>
    <ligand>
        <name>S-adenosyl-L-methionine</name>
        <dbReference type="ChEBI" id="CHEBI:59789"/>
    </ligand>
</feature>
<dbReference type="GO" id="GO:0002098">
    <property type="term" value="P:tRNA wobble uridine modification"/>
    <property type="evidence" value="ECO:0007669"/>
    <property type="project" value="InterPro"/>
</dbReference>
<dbReference type="NCBIfam" id="TIGR00740">
    <property type="entry name" value="carboxy-S-adenosyl-L-methionine synthase CmoA"/>
    <property type="match status" value="1"/>
</dbReference>
<dbReference type="InterPro" id="IPR041698">
    <property type="entry name" value="Methyltransf_25"/>
</dbReference>